<evidence type="ECO:0000313" key="3">
    <source>
        <dbReference type="Proteomes" id="UP000297643"/>
    </source>
</evidence>
<dbReference type="RefSeq" id="WP_134507247.1">
    <property type="nucleotide sequence ID" value="NZ_SOFM01000010.1"/>
</dbReference>
<gene>
    <name evidence="2" type="ORF">E3O32_04005</name>
</gene>
<evidence type="ECO:0000313" key="2">
    <source>
        <dbReference type="EMBL" id="TFC06265.1"/>
    </source>
</evidence>
<feature type="transmembrane region" description="Helical" evidence="1">
    <location>
        <begin position="68"/>
        <end position="87"/>
    </location>
</feature>
<dbReference type="EMBL" id="SOFM01000010">
    <property type="protein sequence ID" value="TFC06265.1"/>
    <property type="molecule type" value="Genomic_DNA"/>
</dbReference>
<feature type="transmembrane region" description="Helical" evidence="1">
    <location>
        <begin position="259"/>
        <end position="282"/>
    </location>
</feature>
<accession>A0A4R8WGJ9</accession>
<name>A0A4R8WGJ9_9MICO</name>
<dbReference type="AlphaFoldDB" id="A0A4R8WGJ9"/>
<reference evidence="2 3" key="1">
    <citation type="submission" date="2019-03" db="EMBL/GenBank/DDBJ databases">
        <title>Genomics of glacier-inhabiting Cryobacterium strains.</title>
        <authorList>
            <person name="Liu Q."/>
            <person name="Xin Y.-H."/>
        </authorList>
    </citation>
    <scope>NUCLEOTIDE SEQUENCE [LARGE SCALE GENOMIC DNA]</scope>
    <source>
        <strain evidence="2 3">RHLT2-21</strain>
    </source>
</reference>
<feature type="transmembrane region" description="Helical" evidence="1">
    <location>
        <begin position="201"/>
        <end position="221"/>
    </location>
</feature>
<keyword evidence="1" id="KW-0812">Transmembrane</keyword>
<feature type="transmembrane region" description="Helical" evidence="1">
    <location>
        <begin position="228"/>
        <end position="247"/>
    </location>
</feature>
<feature type="transmembrane region" description="Helical" evidence="1">
    <location>
        <begin position="120"/>
        <end position="143"/>
    </location>
</feature>
<keyword evidence="3" id="KW-1185">Reference proteome</keyword>
<keyword evidence="1" id="KW-1133">Transmembrane helix</keyword>
<keyword evidence="1" id="KW-0472">Membrane</keyword>
<feature type="transmembrane region" description="Helical" evidence="1">
    <location>
        <begin position="94"/>
        <end position="114"/>
    </location>
</feature>
<organism evidence="2 3">
    <name type="scientific">Cryobacterium mannosilyticum</name>
    <dbReference type="NCBI Taxonomy" id="1259190"/>
    <lineage>
        <taxon>Bacteria</taxon>
        <taxon>Bacillati</taxon>
        <taxon>Actinomycetota</taxon>
        <taxon>Actinomycetes</taxon>
        <taxon>Micrococcales</taxon>
        <taxon>Microbacteriaceae</taxon>
        <taxon>Cryobacterium</taxon>
    </lineage>
</organism>
<proteinExistence type="predicted"/>
<dbReference type="Proteomes" id="UP000297643">
    <property type="component" value="Unassembled WGS sequence"/>
</dbReference>
<sequence length="302" mass="31083">MSQQRTDQGERSNRGSAAGAAAPGAPWLWLSIAAGVLAVAGSVVGLGVGGFYANLTPAFLPQALAQDVANLALAAPALLVCAILALRGSLRARLVWLGVLAFTVYNYVIYTFSIPFGPLFPVWVAVLGLSLFSLIGGIASTDAGAAAARFGSRPAAVVTGWSLIVVGVLFGLLWLSEDVPALVAGTTPQSVLDLGIPTNPVHILDLAFFLPAVVGTGILLLRRREMAYPVAPAFLVFLILTGVPIMVTPIVQSVRGETAAWTVLAPIGLITVLMLVLLAWLLRTVGSPDGAEARSGAGEPAG</sequence>
<feature type="transmembrane region" description="Helical" evidence="1">
    <location>
        <begin position="27"/>
        <end position="48"/>
    </location>
</feature>
<feature type="transmembrane region" description="Helical" evidence="1">
    <location>
        <begin position="155"/>
        <end position="175"/>
    </location>
</feature>
<comment type="caution">
    <text evidence="2">The sequence shown here is derived from an EMBL/GenBank/DDBJ whole genome shotgun (WGS) entry which is preliminary data.</text>
</comment>
<protein>
    <submittedName>
        <fullName evidence="2">Uncharacterized protein</fullName>
    </submittedName>
</protein>
<evidence type="ECO:0000256" key="1">
    <source>
        <dbReference type="SAM" id="Phobius"/>
    </source>
</evidence>